<dbReference type="Proteomes" id="UP000324233">
    <property type="component" value="Chromosome"/>
</dbReference>
<feature type="transmembrane region" description="Helical" evidence="1">
    <location>
        <begin position="185"/>
        <end position="205"/>
    </location>
</feature>
<dbReference type="GO" id="GO:0140359">
    <property type="term" value="F:ABC-type transporter activity"/>
    <property type="evidence" value="ECO:0007669"/>
    <property type="project" value="InterPro"/>
</dbReference>
<gene>
    <name evidence="2" type="ORF">OJF2_05120</name>
</gene>
<dbReference type="AlphaFoldDB" id="A0A5B9VUI3"/>
<accession>A0A5B9VUI3</accession>
<evidence type="ECO:0000313" key="2">
    <source>
        <dbReference type="EMBL" id="QEH32043.1"/>
    </source>
</evidence>
<feature type="transmembrane region" description="Helical" evidence="1">
    <location>
        <begin position="118"/>
        <end position="138"/>
    </location>
</feature>
<feature type="transmembrane region" description="Helical" evidence="1">
    <location>
        <begin position="486"/>
        <end position="505"/>
    </location>
</feature>
<protein>
    <submittedName>
        <fullName evidence="2">ABC-2 family transporter protein</fullName>
    </submittedName>
</protein>
<feature type="transmembrane region" description="Helical" evidence="1">
    <location>
        <begin position="21"/>
        <end position="39"/>
    </location>
</feature>
<dbReference type="PANTHER" id="PTHR43471">
    <property type="entry name" value="ABC TRANSPORTER PERMEASE"/>
    <property type="match status" value="1"/>
</dbReference>
<feature type="transmembrane region" description="Helical" evidence="1">
    <location>
        <begin position="429"/>
        <end position="449"/>
    </location>
</feature>
<evidence type="ECO:0000313" key="3">
    <source>
        <dbReference type="Proteomes" id="UP000324233"/>
    </source>
</evidence>
<keyword evidence="1" id="KW-0472">Membrane</keyword>
<proteinExistence type="predicted"/>
<keyword evidence="1" id="KW-0812">Transmembrane</keyword>
<feature type="transmembrane region" description="Helical" evidence="1">
    <location>
        <begin position="314"/>
        <end position="335"/>
    </location>
</feature>
<sequence>MIPGPVFTFELLRTSRRGSFYVMRAAYAAILLWAFYTVYQTWVTWGGDEPPMTAMKALAISSFGAVAVSQVAFILAITPALVAGVIAEEKQRKTLHYLLASRLSGPEIVLGKLLARMLHAAVLLAVGFPVLSLLVLLGGIDPRLIGLACAAAASTAWLLAAMSIWASTLARRPREALMAAYGIEFLWLFVPAMVGMVPSTGWFALDGLLDGVLDILRQSSPVGMAYRTFSAVLMGGGLRVEDLVAMIAYQAVAGAVFAVAAACQLRAVFRRQEGRAGREAGPRRRWAARLGMRPSLGDRPMLWKELFTARPRGFARIIGGLVTLAAGGAFLYYAVGYGWDAFREMRDHAYARSADPWDDANVARWKFHFFLKYTLPFLYIPALLGLAGAAASAITSEHEADTWVSLTATDLTAGEILLAKWLGALRRPWRIVAVIVLSTVAGVLVGSVHPLSLPVQLACLASHGAFAATLGLWISLHLRSTWRAQFLTVSVLLLVNLLGQAALNLHHYPIPMIWPGFAPYDLSKSILSPRFPDALKAEAADWKYRSWDIDDGFLWTATFLALGLAVYAAATIGLGKLCLLKFDDVAGRARRPAGRTGQTTNTDHRN</sequence>
<feature type="transmembrane region" description="Helical" evidence="1">
    <location>
        <begin position="247"/>
        <end position="269"/>
    </location>
</feature>
<dbReference type="Pfam" id="PF12679">
    <property type="entry name" value="ABC2_membrane_2"/>
    <property type="match status" value="1"/>
</dbReference>
<feature type="transmembrane region" description="Helical" evidence="1">
    <location>
        <begin position="552"/>
        <end position="574"/>
    </location>
</feature>
<feature type="transmembrane region" description="Helical" evidence="1">
    <location>
        <begin position="455"/>
        <end position="474"/>
    </location>
</feature>
<dbReference type="RefSeq" id="WP_148590940.1">
    <property type="nucleotide sequence ID" value="NZ_CP042997.1"/>
</dbReference>
<feature type="transmembrane region" description="Helical" evidence="1">
    <location>
        <begin position="373"/>
        <end position="394"/>
    </location>
</feature>
<dbReference type="GO" id="GO:0005886">
    <property type="term" value="C:plasma membrane"/>
    <property type="evidence" value="ECO:0007669"/>
    <property type="project" value="UniProtKB-SubCell"/>
</dbReference>
<name>A0A5B9VUI3_9BACT</name>
<feature type="transmembrane region" description="Helical" evidence="1">
    <location>
        <begin position="59"/>
        <end position="87"/>
    </location>
</feature>
<feature type="transmembrane region" description="Helical" evidence="1">
    <location>
        <begin position="144"/>
        <end position="165"/>
    </location>
</feature>
<dbReference type="KEGG" id="agv:OJF2_05120"/>
<keyword evidence="1" id="KW-1133">Transmembrane helix</keyword>
<dbReference type="OrthoDB" id="256443at2"/>
<keyword evidence="3" id="KW-1185">Reference proteome</keyword>
<dbReference type="EMBL" id="CP042997">
    <property type="protein sequence ID" value="QEH32043.1"/>
    <property type="molecule type" value="Genomic_DNA"/>
</dbReference>
<evidence type="ECO:0000256" key="1">
    <source>
        <dbReference type="SAM" id="Phobius"/>
    </source>
</evidence>
<reference evidence="2 3" key="1">
    <citation type="submission" date="2019-08" db="EMBL/GenBank/DDBJ databases">
        <title>Deep-cultivation of Planctomycetes and their phenomic and genomic characterization uncovers novel biology.</title>
        <authorList>
            <person name="Wiegand S."/>
            <person name="Jogler M."/>
            <person name="Boedeker C."/>
            <person name="Pinto D."/>
            <person name="Vollmers J."/>
            <person name="Rivas-Marin E."/>
            <person name="Kohn T."/>
            <person name="Peeters S.H."/>
            <person name="Heuer A."/>
            <person name="Rast P."/>
            <person name="Oberbeckmann S."/>
            <person name="Bunk B."/>
            <person name="Jeske O."/>
            <person name="Meyerdierks A."/>
            <person name="Storesund J.E."/>
            <person name="Kallscheuer N."/>
            <person name="Luecker S."/>
            <person name="Lage O.M."/>
            <person name="Pohl T."/>
            <person name="Merkel B.J."/>
            <person name="Hornburger P."/>
            <person name="Mueller R.-W."/>
            <person name="Bruemmer F."/>
            <person name="Labrenz M."/>
            <person name="Spormann A.M."/>
            <person name="Op den Camp H."/>
            <person name="Overmann J."/>
            <person name="Amann R."/>
            <person name="Jetten M.S.M."/>
            <person name="Mascher T."/>
            <person name="Medema M.H."/>
            <person name="Devos D.P."/>
            <person name="Kaster A.-K."/>
            <person name="Ovreas L."/>
            <person name="Rohde M."/>
            <person name="Galperin M.Y."/>
            <person name="Jogler C."/>
        </authorList>
    </citation>
    <scope>NUCLEOTIDE SEQUENCE [LARGE SCALE GENOMIC DNA]</scope>
    <source>
        <strain evidence="2 3">OJF2</strain>
    </source>
</reference>
<organism evidence="2 3">
    <name type="scientific">Aquisphaera giovannonii</name>
    <dbReference type="NCBI Taxonomy" id="406548"/>
    <lineage>
        <taxon>Bacteria</taxon>
        <taxon>Pseudomonadati</taxon>
        <taxon>Planctomycetota</taxon>
        <taxon>Planctomycetia</taxon>
        <taxon>Isosphaerales</taxon>
        <taxon>Isosphaeraceae</taxon>
        <taxon>Aquisphaera</taxon>
    </lineage>
</organism>